<organism evidence="5 6">
    <name type="scientific">Marinobacter zhejiangensis</name>
    <dbReference type="NCBI Taxonomy" id="488535"/>
    <lineage>
        <taxon>Bacteria</taxon>
        <taxon>Pseudomonadati</taxon>
        <taxon>Pseudomonadota</taxon>
        <taxon>Gammaproteobacteria</taxon>
        <taxon>Pseudomonadales</taxon>
        <taxon>Marinobacteraceae</taxon>
        <taxon>Marinobacter</taxon>
    </lineage>
</organism>
<evidence type="ECO:0000256" key="3">
    <source>
        <dbReference type="SAM" id="SignalP"/>
    </source>
</evidence>
<dbReference type="GO" id="GO:0005524">
    <property type="term" value="F:ATP binding"/>
    <property type="evidence" value="ECO:0007669"/>
    <property type="project" value="UniProtKB-KW"/>
</dbReference>
<dbReference type="InterPro" id="IPR029058">
    <property type="entry name" value="AB_hydrolase_fold"/>
</dbReference>
<dbReference type="GO" id="GO:0052689">
    <property type="term" value="F:carboxylic ester hydrolase activity"/>
    <property type="evidence" value="ECO:0007669"/>
    <property type="project" value="UniProtKB-ARBA"/>
</dbReference>
<evidence type="ECO:0000256" key="2">
    <source>
        <dbReference type="SAM" id="MobiDB-lite"/>
    </source>
</evidence>
<dbReference type="Pfam" id="PF02129">
    <property type="entry name" value="Peptidase_S15"/>
    <property type="match status" value="1"/>
</dbReference>
<dbReference type="STRING" id="488535.SAMN04487963_1167"/>
<dbReference type="InterPro" id="IPR000383">
    <property type="entry name" value="Xaa-Pro-like_dom"/>
</dbReference>
<dbReference type="PROSITE" id="PS51257">
    <property type="entry name" value="PROKAR_LIPOPROTEIN"/>
    <property type="match status" value="1"/>
</dbReference>
<feature type="compositionally biased region" description="Polar residues" evidence="2">
    <location>
        <begin position="26"/>
        <end position="41"/>
    </location>
</feature>
<protein>
    <submittedName>
        <fullName evidence="5">ABC-2 type transport system ATP-binding protein</fullName>
    </submittedName>
</protein>
<feature type="chain" id="PRO_5011544118" evidence="3">
    <location>
        <begin position="20"/>
        <end position="639"/>
    </location>
</feature>
<dbReference type="RefSeq" id="WP_092020991.1">
    <property type="nucleotide sequence ID" value="NZ_FOUE01000002.1"/>
</dbReference>
<sequence>MKSPIAAALLGASTLFLGACGGGSDGSNPETSAPARSSNPEQPLVAGETISKAPARPLPESLAALEPASCGQQQLPDGGQHYRVEMPSRVDGAAIVFEVFEPVQIDCQNKHPLILQGHGFSGSRSTEAGNDPLSPIQPLLDAGYAVISIDQRGHGESGGTVRVMDPDYAGEDLVQIVDWAEANLDFLKYRQNNLLLGAVGGSYGGGFQYLLYNVDPDQRMDAMVPQITWHDLTYSLNPGDTTKNYWLLFLSLMGDAGSGGSMDPLLRSSILDGLLQNRFPEPMLDFVHYHSPSYFFDNERELEVLDSGNTQSYLLDPITGQIPLTADGRYIIKTPRTNQYPVDVLMFQGMRDSLFPFNEAYENYLSMKDAGGDVRLLTYPFGHHYLAPSAGLIQETLENLGFYGSVLPEFPEQGLGGLANCGSINVNAATVAWFNEKLLGQGNADDVITSGQQICYTLAPGDSVTAPDVTVGGESFDITTPVLGTPVPVLLGANPIPVMVPLTSVTEDGVIAGIPTATLTMGTGVAELDALCLDESDPILHLGTCDAMMFVGVGIIRNGFAVPELIDEQVMPVRGFGEHNVELVGIAERLSAGDQLVLMLYGQHPTFVGAFSRDLTSWLVQVSGQVSLPLLSPNGQQPL</sequence>
<name>A0A1I4N6Q8_9GAMM</name>
<keyword evidence="5" id="KW-0547">Nucleotide-binding</keyword>
<dbReference type="PANTHER" id="PTHR22946">
    <property type="entry name" value="DIENELACTONE HYDROLASE DOMAIN-CONTAINING PROTEIN-RELATED"/>
    <property type="match status" value="1"/>
</dbReference>
<evidence type="ECO:0000259" key="4">
    <source>
        <dbReference type="Pfam" id="PF02129"/>
    </source>
</evidence>
<dbReference type="InterPro" id="IPR050261">
    <property type="entry name" value="FrsA_esterase"/>
</dbReference>
<keyword evidence="1" id="KW-0378">Hydrolase</keyword>
<keyword evidence="5" id="KW-0067">ATP-binding</keyword>
<proteinExistence type="predicted"/>
<feature type="region of interest" description="Disordered" evidence="2">
    <location>
        <begin position="20"/>
        <end position="48"/>
    </location>
</feature>
<keyword evidence="6" id="KW-1185">Reference proteome</keyword>
<accession>A0A1I4N6Q8</accession>
<dbReference type="Gene3D" id="3.40.50.1820">
    <property type="entry name" value="alpha/beta hydrolase"/>
    <property type="match status" value="1"/>
</dbReference>
<evidence type="ECO:0000256" key="1">
    <source>
        <dbReference type="ARBA" id="ARBA00022801"/>
    </source>
</evidence>
<feature type="signal peptide" evidence="3">
    <location>
        <begin position="1"/>
        <end position="19"/>
    </location>
</feature>
<reference evidence="6" key="1">
    <citation type="submission" date="2016-10" db="EMBL/GenBank/DDBJ databases">
        <authorList>
            <person name="Varghese N."/>
            <person name="Submissions S."/>
        </authorList>
    </citation>
    <scope>NUCLEOTIDE SEQUENCE [LARGE SCALE GENOMIC DNA]</scope>
    <source>
        <strain evidence="6">CGMCC 1.7061</strain>
    </source>
</reference>
<evidence type="ECO:0000313" key="5">
    <source>
        <dbReference type="EMBL" id="SFM11232.1"/>
    </source>
</evidence>
<feature type="domain" description="Xaa-Pro dipeptidyl-peptidase-like" evidence="4">
    <location>
        <begin position="91"/>
        <end position="235"/>
    </location>
</feature>
<gene>
    <name evidence="5" type="ORF">SAMN04487963_1167</name>
</gene>
<dbReference type="EMBL" id="FOUE01000002">
    <property type="protein sequence ID" value="SFM11232.1"/>
    <property type="molecule type" value="Genomic_DNA"/>
</dbReference>
<dbReference type="AlphaFoldDB" id="A0A1I4N6Q8"/>
<keyword evidence="3" id="KW-0732">Signal</keyword>
<dbReference type="PANTHER" id="PTHR22946:SF9">
    <property type="entry name" value="POLYKETIDE TRANSFERASE AF380"/>
    <property type="match status" value="1"/>
</dbReference>
<dbReference type="OrthoDB" id="9804819at2"/>
<evidence type="ECO:0000313" key="6">
    <source>
        <dbReference type="Proteomes" id="UP000198519"/>
    </source>
</evidence>
<dbReference type="SUPFAM" id="SSF53474">
    <property type="entry name" value="alpha/beta-Hydrolases"/>
    <property type="match status" value="1"/>
</dbReference>
<dbReference type="Proteomes" id="UP000198519">
    <property type="component" value="Unassembled WGS sequence"/>
</dbReference>